<reference evidence="3 4" key="1">
    <citation type="submission" date="2022-03" db="EMBL/GenBank/DDBJ databases">
        <title>Chryseobacterium sp. isolated from particulate matters in swine house.</title>
        <authorList>
            <person name="Won M."/>
            <person name="Kim S.-J."/>
            <person name="Kwon S.-W."/>
        </authorList>
    </citation>
    <scope>NUCLEOTIDE SEQUENCE [LARGE SCALE GENOMIC DNA]</scope>
    <source>
        <strain evidence="3 4">SC2-2</strain>
    </source>
</reference>
<dbReference type="EMBL" id="CP094532">
    <property type="protein sequence ID" value="UOE41633.1"/>
    <property type="molecule type" value="Genomic_DNA"/>
</dbReference>
<sequence>MNKLLFIFALFFSHFFNVNAQKDKLDQLFTKYQESEGVTSIKITKPMFSMLNKLNIDDAELSQIKPLLAKINGLKILIVEKPESVKNAKDSIQKFGMFQSLQNDISSSIKKMNYEELITVNSKDNKIKFLSSDATNGNLENLLLSINSEGNTLLMMLDGKLSMDDVNRLVQEAEKSSPKTFSKNENITFSGSSQVRNVDAFSGIEVSSGIKVNFTQDKNQSVVVETDPGMEQYVSTIVQNGTLKISVKNQGKQNLRFKKLFVNVKAPHLKSIKTTSGASLTTLNEINEDSFNINAESGSNINAELNGDKITANVESGGTVKLAIQTKNFTFAGSSGSSSSITGTVDAATFQISSAASCNAQNLVAKNVTANASSAGSLKVHAKQSLNSVTSSSGSVRYNGKPESFNASNSSGGTTKPIN</sequence>
<dbReference type="Gene3D" id="2.160.20.120">
    <property type="match status" value="1"/>
</dbReference>
<dbReference type="InterPro" id="IPR025348">
    <property type="entry name" value="DUF4252"/>
</dbReference>
<keyword evidence="4" id="KW-1185">Reference proteome</keyword>
<evidence type="ECO:0000313" key="4">
    <source>
        <dbReference type="Proteomes" id="UP000831460"/>
    </source>
</evidence>
<protein>
    <submittedName>
        <fullName evidence="3">DUF4252 domain-containing protein</fullName>
    </submittedName>
</protein>
<dbReference type="InterPro" id="IPR021255">
    <property type="entry name" value="DUF2807"/>
</dbReference>
<gene>
    <name evidence="3" type="ORF">MTP09_03060</name>
</gene>
<accession>A0ABY4BR04</accession>
<organism evidence="3 4">
    <name type="scientific">Chryseobacterium suipulveris</name>
    <dbReference type="NCBI Taxonomy" id="2929800"/>
    <lineage>
        <taxon>Bacteria</taxon>
        <taxon>Pseudomonadati</taxon>
        <taxon>Bacteroidota</taxon>
        <taxon>Flavobacteriia</taxon>
        <taxon>Flavobacteriales</taxon>
        <taxon>Weeksellaceae</taxon>
        <taxon>Chryseobacterium group</taxon>
        <taxon>Chryseobacterium</taxon>
    </lineage>
</organism>
<evidence type="ECO:0000259" key="2">
    <source>
        <dbReference type="Pfam" id="PF10988"/>
    </source>
</evidence>
<dbReference type="Pfam" id="PF10988">
    <property type="entry name" value="DUF2807"/>
    <property type="match status" value="1"/>
</dbReference>
<evidence type="ECO:0000256" key="1">
    <source>
        <dbReference type="SAM" id="MobiDB-lite"/>
    </source>
</evidence>
<proteinExistence type="predicted"/>
<name>A0ABY4BR04_9FLAO</name>
<dbReference type="Pfam" id="PF14060">
    <property type="entry name" value="DUF4252"/>
    <property type="match status" value="1"/>
</dbReference>
<feature type="region of interest" description="Disordered" evidence="1">
    <location>
        <begin position="390"/>
        <end position="419"/>
    </location>
</feature>
<evidence type="ECO:0000313" key="3">
    <source>
        <dbReference type="EMBL" id="UOE41633.1"/>
    </source>
</evidence>
<dbReference type="Proteomes" id="UP000831460">
    <property type="component" value="Chromosome"/>
</dbReference>
<feature type="domain" description="Putative auto-transporter adhesin head GIN" evidence="2">
    <location>
        <begin position="200"/>
        <end position="402"/>
    </location>
</feature>
<feature type="compositionally biased region" description="Polar residues" evidence="1">
    <location>
        <begin position="405"/>
        <end position="419"/>
    </location>
</feature>
<dbReference type="RefSeq" id="WP_243550446.1">
    <property type="nucleotide sequence ID" value="NZ_CP094532.1"/>
</dbReference>